<organism evidence="15 16">
    <name type="scientific">Parashewanella curva</name>
    <dbReference type="NCBI Taxonomy" id="2338552"/>
    <lineage>
        <taxon>Bacteria</taxon>
        <taxon>Pseudomonadati</taxon>
        <taxon>Pseudomonadota</taxon>
        <taxon>Gammaproteobacteria</taxon>
        <taxon>Alteromonadales</taxon>
        <taxon>Shewanellaceae</taxon>
        <taxon>Parashewanella</taxon>
    </lineage>
</organism>
<dbReference type="Gene3D" id="2.50.20.10">
    <property type="entry name" value="Lipoprotein localisation LolA/LolB/LppX"/>
    <property type="match status" value="1"/>
</dbReference>
<evidence type="ECO:0000256" key="6">
    <source>
        <dbReference type="ARBA" id="ARBA00022729"/>
    </source>
</evidence>
<evidence type="ECO:0000256" key="4">
    <source>
        <dbReference type="ARBA" id="ARBA00016202"/>
    </source>
</evidence>
<evidence type="ECO:0000256" key="14">
    <source>
        <dbReference type="SAM" id="SignalP"/>
    </source>
</evidence>
<dbReference type="GO" id="GO:0044874">
    <property type="term" value="P:lipoprotein localization to outer membrane"/>
    <property type="evidence" value="ECO:0007669"/>
    <property type="project" value="UniProtKB-UniRule"/>
</dbReference>
<dbReference type="InterPro" id="IPR004565">
    <property type="entry name" value="OM_lipoprot_LolB"/>
</dbReference>
<evidence type="ECO:0000313" key="15">
    <source>
        <dbReference type="EMBL" id="RLV60249.1"/>
    </source>
</evidence>
<keyword evidence="11 13" id="KW-0998">Cell outer membrane</keyword>
<keyword evidence="12 15" id="KW-0449">Lipoprotein</keyword>
<dbReference type="CDD" id="cd16326">
    <property type="entry name" value="LolB"/>
    <property type="match status" value="1"/>
</dbReference>
<evidence type="ECO:0000256" key="8">
    <source>
        <dbReference type="ARBA" id="ARBA00023136"/>
    </source>
</evidence>
<dbReference type="GO" id="GO:0009279">
    <property type="term" value="C:cell outer membrane"/>
    <property type="evidence" value="ECO:0007669"/>
    <property type="project" value="UniProtKB-SubCell"/>
</dbReference>
<dbReference type="Pfam" id="PF03550">
    <property type="entry name" value="LolB"/>
    <property type="match status" value="1"/>
</dbReference>
<evidence type="ECO:0000256" key="3">
    <source>
        <dbReference type="ARBA" id="ARBA00011245"/>
    </source>
</evidence>
<sequence length="206" mass="23108">MFNGITLKAFNIFCCCCALFLLSACNTLPKTELVPVHVNQITDAKAWEVRGKILIKTADDKHSTNLYWRHTATSEQLALTTMLGTSVLNLESTPFGAKLTMDGKDYQSKNPEALLLRMTGWSIPVSLLPSWITGQTQQAEHLTRDGQGRPRQLTKIIDGVKWQLTYSRWQTLNGIELPKLLTLSRPNLSLKIQLNQWQALAVQGSK</sequence>
<dbReference type="Proteomes" id="UP000281474">
    <property type="component" value="Unassembled WGS sequence"/>
</dbReference>
<name>A0A3L8PZN7_9GAMM</name>
<dbReference type="AlphaFoldDB" id="A0A3L8PZN7"/>
<keyword evidence="16" id="KW-1185">Reference proteome</keyword>
<comment type="similarity">
    <text evidence="2 13">Belongs to the LolB family.</text>
</comment>
<evidence type="ECO:0000256" key="5">
    <source>
        <dbReference type="ARBA" id="ARBA00022448"/>
    </source>
</evidence>
<evidence type="ECO:0000256" key="9">
    <source>
        <dbReference type="ARBA" id="ARBA00023139"/>
    </source>
</evidence>
<accession>A0A3L8PZN7</accession>
<comment type="subcellular location">
    <subcellularLocation>
        <location evidence="1">Cell outer membrane</location>
        <topology evidence="1">Lipid-anchor</topology>
    </subcellularLocation>
</comment>
<evidence type="ECO:0000256" key="11">
    <source>
        <dbReference type="ARBA" id="ARBA00023237"/>
    </source>
</evidence>
<dbReference type="OrthoDB" id="9797618at2"/>
<dbReference type="HAMAP" id="MF_00233">
    <property type="entry name" value="LolB"/>
    <property type="match status" value="1"/>
</dbReference>
<comment type="function">
    <text evidence="13">Plays a critical role in the incorporation of lipoproteins in the outer membrane after they are released by the LolA protein.</text>
</comment>
<keyword evidence="9" id="KW-0564">Palmitate</keyword>
<comment type="caution">
    <text evidence="15">The sequence shown here is derived from an EMBL/GenBank/DDBJ whole genome shotgun (WGS) entry which is preliminary data.</text>
</comment>
<evidence type="ECO:0000256" key="13">
    <source>
        <dbReference type="HAMAP-Rule" id="MF_00233"/>
    </source>
</evidence>
<reference evidence="15 16" key="1">
    <citation type="submission" date="2018-09" db="EMBL/GenBank/DDBJ databases">
        <title>Phylogeny of the Shewanellaceae, and recommendation for two new genera, Pseudoshewanella and Parashewanella.</title>
        <authorList>
            <person name="Wang G."/>
        </authorList>
    </citation>
    <scope>NUCLEOTIDE SEQUENCE [LARGE SCALE GENOMIC DNA]</scope>
    <source>
        <strain evidence="15 16">C51</strain>
    </source>
</reference>
<dbReference type="SUPFAM" id="SSF89392">
    <property type="entry name" value="Prokaryotic lipoproteins and lipoprotein localization factors"/>
    <property type="match status" value="1"/>
</dbReference>
<evidence type="ECO:0000256" key="10">
    <source>
        <dbReference type="ARBA" id="ARBA00023186"/>
    </source>
</evidence>
<gene>
    <name evidence="13 15" type="primary">lolB</name>
    <name evidence="15" type="ORF">D5018_08125</name>
</gene>
<keyword evidence="7 13" id="KW-0653">Protein transport</keyword>
<feature type="signal peptide" evidence="14">
    <location>
        <begin position="1"/>
        <end position="23"/>
    </location>
</feature>
<feature type="chain" id="PRO_5018218749" description="Outer-membrane lipoprotein LolB" evidence="14">
    <location>
        <begin position="24"/>
        <end position="206"/>
    </location>
</feature>
<keyword evidence="10 13" id="KW-0143">Chaperone</keyword>
<dbReference type="GO" id="GO:0015031">
    <property type="term" value="P:protein transport"/>
    <property type="evidence" value="ECO:0007669"/>
    <property type="project" value="UniProtKB-KW"/>
</dbReference>
<evidence type="ECO:0000256" key="7">
    <source>
        <dbReference type="ARBA" id="ARBA00022927"/>
    </source>
</evidence>
<evidence type="ECO:0000256" key="2">
    <source>
        <dbReference type="ARBA" id="ARBA00009696"/>
    </source>
</evidence>
<evidence type="ECO:0000256" key="12">
    <source>
        <dbReference type="ARBA" id="ARBA00023288"/>
    </source>
</evidence>
<proteinExistence type="inferred from homology"/>
<dbReference type="InterPro" id="IPR029046">
    <property type="entry name" value="LolA/LolB/LppX"/>
</dbReference>
<keyword evidence="6 14" id="KW-0732">Signal</keyword>
<keyword evidence="5 13" id="KW-0813">Transport</keyword>
<evidence type="ECO:0000256" key="1">
    <source>
        <dbReference type="ARBA" id="ARBA00004459"/>
    </source>
</evidence>
<protein>
    <recommendedName>
        <fullName evidence="4 13">Outer-membrane lipoprotein LolB</fullName>
    </recommendedName>
</protein>
<keyword evidence="8 13" id="KW-0472">Membrane</keyword>
<evidence type="ECO:0000313" key="16">
    <source>
        <dbReference type="Proteomes" id="UP000281474"/>
    </source>
</evidence>
<dbReference type="NCBIfam" id="TIGR00548">
    <property type="entry name" value="lolB"/>
    <property type="match status" value="1"/>
</dbReference>
<dbReference type="EMBL" id="QZEI01000019">
    <property type="protein sequence ID" value="RLV60249.1"/>
    <property type="molecule type" value="Genomic_DNA"/>
</dbReference>
<comment type="subunit">
    <text evidence="3 13">Monomer.</text>
</comment>